<feature type="active site" evidence="12">
    <location>
        <position position="446"/>
    </location>
</feature>
<evidence type="ECO:0000256" key="14">
    <source>
        <dbReference type="SAM" id="Phobius"/>
    </source>
</evidence>
<evidence type="ECO:0000256" key="7">
    <source>
        <dbReference type="ARBA" id="ARBA00022824"/>
    </source>
</evidence>
<evidence type="ECO:0000256" key="5">
    <source>
        <dbReference type="ARBA" id="ARBA00022679"/>
    </source>
</evidence>
<feature type="transmembrane region" description="Helical" evidence="14">
    <location>
        <begin position="362"/>
        <end position="384"/>
    </location>
</feature>
<keyword evidence="6 14" id="KW-0812">Transmembrane</keyword>
<feature type="transmembrane region" description="Helical" evidence="14">
    <location>
        <begin position="314"/>
        <end position="332"/>
    </location>
</feature>
<dbReference type="GO" id="GO:0019432">
    <property type="term" value="P:triglyceride biosynthetic process"/>
    <property type="evidence" value="ECO:0007669"/>
    <property type="project" value="InterPro"/>
</dbReference>
<comment type="caution">
    <text evidence="15">The sequence shown here is derived from an EMBL/GenBank/DDBJ whole genome shotgun (WGS) entry which is preliminary data.</text>
</comment>
<dbReference type="InterPro" id="IPR027251">
    <property type="entry name" value="Diacylglycerol_acylTrfase1"/>
</dbReference>
<dbReference type="GO" id="GO:0004144">
    <property type="term" value="F:diacylglycerol O-acyltransferase activity"/>
    <property type="evidence" value="ECO:0007669"/>
    <property type="project" value="InterPro"/>
</dbReference>
<keyword evidence="16" id="KW-1185">Reference proteome</keyword>
<dbReference type="PIRSF" id="PIRSF000439">
    <property type="entry name" value="Oat_ACAT_DAG_ARE"/>
    <property type="match status" value="1"/>
</dbReference>
<comment type="pathway">
    <text evidence="2">Glycerolipid metabolism; triacylglycerol biosynthesis.</text>
</comment>
<organism evidence="15 16">
    <name type="scientific">Aristolochia fimbriata</name>
    <name type="common">White veined hardy Dutchman's pipe vine</name>
    <dbReference type="NCBI Taxonomy" id="158543"/>
    <lineage>
        <taxon>Eukaryota</taxon>
        <taxon>Viridiplantae</taxon>
        <taxon>Streptophyta</taxon>
        <taxon>Embryophyta</taxon>
        <taxon>Tracheophyta</taxon>
        <taxon>Spermatophyta</taxon>
        <taxon>Magnoliopsida</taxon>
        <taxon>Magnoliidae</taxon>
        <taxon>Piperales</taxon>
        <taxon>Aristolochiaceae</taxon>
        <taxon>Aristolochia</taxon>
    </lineage>
</organism>
<keyword evidence="10 11" id="KW-0012">Acyltransferase</keyword>
<comment type="subcellular location">
    <subcellularLocation>
        <location evidence="1 11">Endoplasmic reticulum membrane</location>
        <topology evidence="1 11">Multi-pass membrane protein</topology>
    </subcellularLocation>
</comment>
<evidence type="ECO:0000313" key="16">
    <source>
        <dbReference type="Proteomes" id="UP000825729"/>
    </source>
</evidence>
<accession>A0AAV7F654</accession>
<evidence type="ECO:0000256" key="4">
    <source>
        <dbReference type="ARBA" id="ARBA00009010"/>
    </source>
</evidence>
<feature type="transmembrane region" description="Helical" evidence="14">
    <location>
        <begin position="125"/>
        <end position="144"/>
    </location>
</feature>
<sequence length="514" mass="58526">MAIANPPDESPGQKSEPSDLRHSLRRRPTASSAPDYSSKTNGNSSSNGDESSVGTSSECEDSVRIGNRNGRTHVEDTGTKVAGGEDLKREPDVSVRFAYTPAVPAHRRVKESPLSSDAIFKQSHAGLFNLCIVVLVAVNSRLIIENLMKYGLLIGSGFWFSSRSLRDWPLLMCCLTLPLLFLAAFVVEKSVQHKLVSEVVAGFCHFVITTLAIVYPVVVILRCNSAVLSGITLMLFACIVWLKLVSYAHTNFDLRSLAKAADRGDASFSSLHVDHPYSVSLKSLAYFMVAPTLCYQLTYPRTTSIRKGWVTRQLIKLVIFTGFMGFIIEQYINPIVKNSQHPLKGNFLYAIERVLKLSVPTLYVWLCMFYCFFHLWLNILAEILRFGDREFYKDWWNAKTIEEYWRMWNMPVHKWMVRHVYFPCLRNGIPKGVAVFIAFFVSAVFHELCIGVPCRNFKMWAFIGIMFQIPLVIVTNYLQARFRNSMVGNMIFWLFFCILGQPMCVLLYYHDLMN</sequence>
<feature type="compositionally biased region" description="Low complexity" evidence="13">
    <location>
        <begin position="41"/>
        <end position="57"/>
    </location>
</feature>
<dbReference type="InterPro" id="IPR004299">
    <property type="entry name" value="MBOAT_fam"/>
</dbReference>
<keyword evidence="9 11" id="KW-0472">Membrane</keyword>
<feature type="region of interest" description="Disordered" evidence="13">
    <location>
        <begin position="1"/>
        <end position="85"/>
    </location>
</feature>
<name>A0AAV7F654_ARIFI</name>
<dbReference type="Pfam" id="PF03062">
    <property type="entry name" value="MBOAT"/>
    <property type="match status" value="1"/>
</dbReference>
<dbReference type="PIRSF" id="PIRSF500231">
    <property type="entry name" value="Oat_dag"/>
    <property type="match status" value="1"/>
</dbReference>
<dbReference type="GO" id="GO:0009941">
    <property type="term" value="C:chloroplast envelope"/>
    <property type="evidence" value="ECO:0007669"/>
    <property type="project" value="TreeGrafter"/>
</dbReference>
<gene>
    <name evidence="15" type="ORF">H6P81_000114</name>
</gene>
<evidence type="ECO:0000256" key="3">
    <source>
        <dbReference type="ARBA" id="ARBA00005189"/>
    </source>
</evidence>
<evidence type="ECO:0000256" key="9">
    <source>
        <dbReference type="ARBA" id="ARBA00023136"/>
    </source>
</evidence>
<keyword evidence="5 11" id="KW-0808">Transferase</keyword>
<evidence type="ECO:0000256" key="8">
    <source>
        <dbReference type="ARBA" id="ARBA00022989"/>
    </source>
</evidence>
<evidence type="ECO:0000256" key="6">
    <source>
        <dbReference type="ARBA" id="ARBA00022692"/>
    </source>
</evidence>
<dbReference type="PANTHER" id="PTHR10408">
    <property type="entry name" value="STEROL O-ACYLTRANSFERASE"/>
    <property type="match status" value="1"/>
</dbReference>
<keyword evidence="8 14" id="KW-1133">Transmembrane helix</keyword>
<feature type="transmembrane region" description="Helical" evidence="14">
    <location>
        <begin position="433"/>
        <end position="453"/>
    </location>
</feature>
<feature type="transmembrane region" description="Helical" evidence="14">
    <location>
        <begin position="459"/>
        <end position="478"/>
    </location>
</feature>
<feature type="transmembrane region" description="Helical" evidence="14">
    <location>
        <begin position="168"/>
        <end position="187"/>
    </location>
</feature>
<evidence type="ECO:0000256" key="2">
    <source>
        <dbReference type="ARBA" id="ARBA00004771"/>
    </source>
</evidence>
<dbReference type="EMBL" id="JAINDJ010000002">
    <property type="protein sequence ID" value="KAG9455606.1"/>
    <property type="molecule type" value="Genomic_DNA"/>
</dbReference>
<dbReference type="AlphaFoldDB" id="A0AAV7F654"/>
<dbReference type="PANTHER" id="PTHR10408:SF7">
    <property type="entry name" value="DIACYLGLYCEROL O-ACYLTRANSFERASE 1"/>
    <property type="match status" value="1"/>
</dbReference>
<feature type="transmembrane region" description="Helical" evidence="14">
    <location>
        <begin position="227"/>
        <end position="245"/>
    </location>
</feature>
<evidence type="ECO:0000256" key="1">
    <source>
        <dbReference type="ARBA" id="ARBA00004477"/>
    </source>
</evidence>
<feature type="compositionally biased region" description="Polar residues" evidence="13">
    <location>
        <begin position="29"/>
        <end position="40"/>
    </location>
</feature>
<feature type="transmembrane region" description="Helical" evidence="14">
    <location>
        <begin position="199"/>
        <end position="221"/>
    </location>
</feature>
<comment type="similarity">
    <text evidence="4 11">Belongs to the membrane-bound acyltransferase family. Sterol o-acyltransferase subfamily.</text>
</comment>
<evidence type="ECO:0000256" key="12">
    <source>
        <dbReference type="PIRSR" id="PIRSR000439-1"/>
    </source>
</evidence>
<evidence type="ECO:0000256" key="10">
    <source>
        <dbReference type="ARBA" id="ARBA00023315"/>
    </source>
</evidence>
<evidence type="ECO:0000313" key="15">
    <source>
        <dbReference type="EMBL" id="KAG9455606.1"/>
    </source>
</evidence>
<protein>
    <recommendedName>
        <fullName evidence="11">O-acyltransferase</fullName>
    </recommendedName>
</protein>
<evidence type="ECO:0000256" key="11">
    <source>
        <dbReference type="PIRNR" id="PIRNR000439"/>
    </source>
</evidence>
<feature type="transmembrane region" description="Helical" evidence="14">
    <location>
        <begin position="490"/>
        <end position="509"/>
    </location>
</feature>
<dbReference type="InterPro" id="IPR014371">
    <property type="entry name" value="Oat_ACAT_DAG_ARE"/>
</dbReference>
<evidence type="ECO:0000256" key="13">
    <source>
        <dbReference type="SAM" id="MobiDB-lite"/>
    </source>
</evidence>
<comment type="pathway">
    <text evidence="3">Lipid metabolism.</text>
</comment>
<proteinExistence type="inferred from homology"/>
<keyword evidence="7 11" id="KW-0256">Endoplasmic reticulum</keyword>
<feature type="compositionally biased region" description="Basic and acidic residues" evidence="13">
    <location>
        <begin position="72"/>
        <end position="85"/>
    </location>
</feature>
<dbReference type="GO" id="GO:0005789">
    <property type="term" value="C:endoplasmic reticulum membrane"/>
    <property type="evidence" value="ECO:0007669"/>
    <property type="project" value="UniProtKB-SubCell"/>
</dbReference>
<dbReference type="Proteomes" id="UP000825729">
    <property type="component" value="Unassembled WGS sequence"/>
</dbReference>
<reference evidence="15 16" key="1">
    <citation type="submission" date="2021-07" db="EMBL/GenBank/DDBJ databases">
        <title>The Aristolochia fimbriata genome: insights into angiosperm evolution, floral development and chemical biosynthesis.</title>
        <authorList>
            <person name="Jiao Y."/>
        </authorList>
    </citation>
    <scope>NUCLEOTIDE SEQUENCE [LARGE SCALE GENOMIC DNA]</scope>
    <source>
        <strain evidence="15">IBCAS-2021</strain>
        <tissue evidence="15">Leaf</tissue>
    </source>
</reference>